<feature type="domain" description="ABC transporter" evidence="6">
    <location>
        <begin position="59"/>
        <end position="292"/>
    </location>
</feature>
<reference evidence="7 8" key="1">
    <citation type="journal article" date="2009" name="J. Bacteriol.">
        <title>Genome sequences of three Agrobacterium biovars help elucidate the evolution of multichromosome genomes in bacteria.</title>
        <authorList>
            <person name="Slater S.C."/>
            <person name="Goldman B.S."/>
            <person name="Goodner B."/>
            <person name="Setubal J.C."/>
            <person name="Farrand S.K."/>
            <person name="Nester E.W."/>
            <person name="Burr T.J."/>
            <person name="Banta L."/>
            <person name="Dickerman A.W."/>
            <person name="Paulsen I."/>
            <person name="Otten L."/>
            <person name="Suen G."/>
            <person name="Welch R."/>
            <person name="Almeida N.F."/>
            <person name="Arnold F."/>
            <person name="Burton O.T."/>
            <person name="Du Z."/>
            <person name="Ewing A."/>
            <person name="Godsy E."/>
            <person name="Heisel S."/>
            <person name="Houmiel K.L."/>
            <person name="Jhaveri J."/>
            <person name="Lu J."/>
            <person name="Miller N.M."/>
            <person name="Norton S."/>
            <person name="Chen Q."/>
            <person name="Phoolcharoen W."/>
            <person name="Ohlin V."/>
            <person name="Ondrusek D."/>
            <person name="Pride N."/>
            <person name="Stricklin S.L."/>
            <person name="Sun J."/>
            <person name="Wheeler C."/>
            <person name="Wilson L."/>
            <person name="Zhu H."/>
            <person name="Wood D.W."/>
        </authorList>
    </citation>
    <scope>NUCLEOTIDE SEQUENCE [LARGE SCALE GENOMIC DNA]</scope>
    <source>
        <strain evidence="8">S4 / ATCC BAA-846</strain>
    </source>
</reference>
<evidence type="ECO:0000259" key="6">
    <source>
        <dbReference type="PROSITE" id="PS50893"/>
    </source>
</evidence>
<protein>
    <submittedName>
        <fullName evidence="7">ABC transporter nucleotide binding/ATPase protein</fullName>
    </submittedName>
</protein>
<dbReference type="PANTHER" id="PTHR42788">
    <property type="entry name" value="TAURINE IMPORT ATP-BINDING PROTEIN-RELATED"/>
    <property type="match status" value="1"/>
</dbReference>
<feature type="compositionally biased region" description="Low complexity" evidence="5">
    <location>
        <begin position="30"/>
        <end position="43"/>
    </location>
</feature>
<dbReference type="InterPro" id="IPR003439">
    <property type="entry name" value="ABC_transporter-like_ATP-bd"/>
</dbReference>
<evidence type="ECO:0000256" key="1">
    <source>
        <dbReference type="ARBA" id="ARBA00005417"/>
    </source>
</evidence>
<comment type="similarity">
    <text evidence="1">Belongs to the ABC transporter superfamily.</text>
</comment>
<dbReference type="InterPro" id="IPR050166">
    <property type="entry name" value="ABC_transporter_ATP-bind"/>
</dbReference>
<dbReference type="KEGG" id="avi:Avi_3551"/>
<dbReference type="GO" id="GO:0005524">
    <property type="term" value="F:ATP binding"/>
    <property type="evidence" value="ECO:0007669"/>
    <property type="project" value="UniProtKB-KW"/>
</dbReference>
<organism evidence="7 8">
    <name type="scientific">Allorhizobium ampelinum (strain ATCC BAA-846 / DSM 112012 / S4)</name>
    <name type="common">Agrobacterium vitis (strain S4)</name>
    <dbReference type="NCBI Taxonomy" id="311402"/>
    <lineage>
        <taxon>Bacteria</taxon>
        <taxon>Pseudomonadati</taxon>
        <taxon>Pseudomonadota</taxon>
        <taxon>Alphaproteobacteria</taxon>
        <taxon>Hyphomicrobiales</taxon>
        <taxon>Rhizobiaceae</taxon>
        <taxon>Rhizobium/Agrobacterium group</taxon>
        <taxon>Allorhizobium</taxon>
        <taxon>Allorhizobium ampelinum</taxon>
    </lineage>
</organism>
<keyword evidence="3" id="KW-0547">Nucleotide-binding</keyword>
<evidence type="ECO:0000256" key="4">
    <source>
        <dbReference type="ARBA" id="ARBA00022840"/>
    </source>
</evidence>
<proteinExistence type="inferred from homology"/>
<keyword evidence="4" id="KW-0067">ATP-binding</keyword>
<dbReference type="EMBL" id="CP000633">
    <property type="protein sequence ID" value="ACM37554.1"/>
    <property type="molecule type" value="Genomic_DNA"/>
</dbReference>
<dbReference type="GO" id="GO:0016887">
    <property type="term" value="F:ATP hydrolysis activity"/>
    <property type="evidence" value="ECO:0007669"/>
    <property type="project" value="InterPro"/>
</dbReference>
<dbReference type="Proteomes" id="UP000001596">
    <property type="component" value="Chromosome 1"/>
</dbReference>
<evidence type="ECO:0000313" key="8">
    <source>
        <dbReference type="Proteomes" id="UP000001596"/>
    </source>
</evidence>
<name>B9JRE3_ALLAM</name>
<dbReference type="CDD" id="cd03293">
    <property type="entry name" value="ABC_NrtD_SsuB_transporters"/>
    <property type="match status" value="1"/>
</dbReference>
<dbReference type="InterPro" id="IPR017871">
    <property type="entry name" value="ABC_transporter-like_CS"/>
</dbReference>
<feature type="region of interest" description="Disordered" evidence="5">
    <location>
        <begin position="27"/>
        <end position="51"/>
    </location>
</feature>
<dbReference type="eggNOG" id="COG1116">
    <property type="taxonomic scope" value="Bacteria"/>
</dbReference>
<evidence type="ECO:0000256" key="3">
    <source>
        <dbReference type="ARBA" id="ARBA00022741"/>
    </source>
</evidence>
<dbReference type="InterPro" id="IPR027417">
    <property type="entry name" value="P-loop_NTPase"/>
</dbReference>
<dbReference type="Gene3D" id="3.40.50.300">
    <property type="entry name" value="P-loop containing nucleotide triphosphate hydrolases"/>
    <property type="match status" value="1"/>
</dbReference>
<dbReference type="PROSITE" id="PS00211">
    <property type="entry name" value="ABC_TRANSPORTER_1"/>
    <property type="match status" value="1"/>
</dbReference>
<dbReference type="SUPFAM" id="SSF52540">
    <property type="entry name" value="P-loop containing nucleoside triphosphate hydrolases"/>
    <property type="match status" value="1"/>
</dbReference>
<dbReference type="SMART" id="SM00382">
    <property type="entry name" value="AAA"/>
    <property type="match status" value="1"/>
</dbReference>
<dbReference type="PANTHER" id="PTHR42788:SF19">
    <property type="entry name" value="ALIPHATIC SULFONATES IMPORT ATP-BINDING PROTEIN SSUB 2"/>
    <property type="match status" value="1"/>
</dbReference>
<dbReference type="HOGENOM" id="CLU_000604_1_22_5"/>
<keyword evidence="8" id="KW-1185">Reference proteome</keyword>
<evidence type="ECO:0000313" key="7">
    <source>
        <dbReference type="EMBL" id="ACM37554.1"/>
    </source>
</evidence>
<gene>
    <name evidence="7" type="ordered locus">Avi_3551</name>
</gene>
<keyword evidence="2" id="KW-0813">Transport</keyword>
<sequence length="324" mass="35190">MMRMLLPPHPIFLFAFVLGKSGNRFSLRQTLGPSTTGPGMTPTEPLQKPRTENRQRALVMLTGVSKVFSSGTVALSNMSLTVEAGEFVSLLGPSGCGKSTALRIIAGLGGISSGTVDWPSSRINAKGLPEGDISFVFQEPTLLPWQTVFGNVYLPLRLQGISKAAATSTVLETLDSVGLKDFAQAYPRQLSGGMKMRVSIARALATKPKLLLMDEPFAALDEITRQKLNDDVLRLWRETGITVIFVTHSVFEAAYLSNRIVVMKARPGRVHADFTIATSLERDAHYRTSEEYRQVCEKASNVLLEAIGFPLDGGLSMAGLEHHG</sequence>
<dbReference type="Pfam" id="PF00005">
    <property type="entry name" value="ABC_tran"/>
    <property type="match status" value="1"/>
</dbReference>
<dbReference type="InterPro" id="IPR003593">
    <property type="entry name" value="AAA+_ATPase"/>
</dbReference>
<dbReference type="PROSITE" id="PS50893">
    <property type="entry name" value="ABC_TRANSPORTER_2"/>
    <property type="match status" value="1"/>
</dbReference>
<accession>B9JRE3</accession>
<evidence type="ECO:0000256" key="5">
    <source>
        <dbReference type="SAM" id="MobiDB-lite"/>
    </source>
</evidence>
<dbReference type="AlphaFoldDB" id="B9JRE3"/>
<evidence type="ECO:0000256" key="2">
    <source>
        <dbReference type="ARBA" id="ARBA00022448"/>
    </source>
</evidence>
<dbReference type="STRING" id="311402.Avi_3551"/>